<evidence type="ECO:0000313" key="3">
    <source>
        <dbReference type="EMBL" id="KUK78462.1"/>
    </source>
</evidence>
<gene>
    <name evidence="3" type="ORF">XD92_0285</name>
</gene>
<reference evidence="4" key="1">
    <citation type="journal article" date="2015" name="MBio">
        <title>Genome-Resolved Metagenomic Analysis Reveals Roles for Candidate Phyla and Other Microbial Community Members in Biogeochemical Transformations in Oil Reservoirs.</title>
        <authorList>
            <person name="Hu P."/>
            <person name="Tom L."/>
            <person name="Singh A."/>
            <person name="Thomas B.C."/>
            <person name="Baker B.J."/>
            <person name="Piceno Y.M."/>
            <person name="Andersen G.L."/>
            <person name="Banfield J.F."/>
        </authorList>
    </citation>
    <scope>NUCLEOTIDE SEQUENCE [LARGE SCALE GENOMIC DNA]</scope>
</reference>
<dbReference type="PANTHER" id="PTHR12835:SF5">
    <property type="entry name" value="BIOTIN--PROTEIN LIGASE"/>
    <property type="match status" value="1"/>
</dbReference>
<evidence type="ECO:0000259" key="2">
    <source>
        <dbReference type="PROSITE" id="PS51733"/>
    </source>
</evidence>
<dbReference type="Proteomes" id="UP000053860">
    <property type="component" value="Unassembled WGS sequence"/>
</dbReference>
<evidence type="ECO:0000313" key="4">
    <source>
        <dbReference type="Proteomes" id="UP000053860"/>
    </source>
</evidence>
<dbReference type="Pfam" id="PF03099">
    <property type="entry name" value="BPL_LplA_LipB"/>
    <property type="match status" value="1"/>
</dbReference>
<dbReference type="NCBIfam" id="TIGR00121">
    <property type="entry name" value="birA_ligase"/>
    <property type="match status" value="1"/>
</dbReference>
<dbReference type="InterPro" id="IPR045864">
    <property type="entry name" value="aa-tRNA-synth_II/BPL/LPL"/>
</dbReference>
<dbReference type="PANTHER" id="PTHR12835">
    <property type="entry name" value="BIOTIN PROTEIN LIGASE"/>
    <property type="match status" value="1"/>
</dbReference>
<dbReference type="EMBL" id="LGGN01000030">
    <property type="protein sequence ID" value="KUK78462.1"/>
    <property type="molecule type" value="Genomic_DNA"/>
</dbReference>
<comment type="caution">
    <text evidence="3">The sequence shown here is derived from an EMBL/GenBank/DDBJ whole genome shotgun (WGS) entry which is preliminary data.</text>
</comment>
<dbReference type="SUPFAM" id="SSF55681">
    <property type="entry name" value="Class II aaRS and biotin synthetases"/>
    <property type="match status" value="1"/>
</dbReference>
<feature type="domain" description="BPL/LPL catalytic" evidence="2">
    <location>
        <begin position="5"/>
        <end position="184"/>
    </location>
</feature>
<dbReference type="GO" id="GO:0004077">
    <property type="term" value="F:biotin--[biotin carboxyl-carrier protein] ligase activity"/>
    <property type="evidence" value="ECO:0007669"/>
    <property type="project" value="InterPro"/>
</dbReference>
<dbReference type="PROSITE" id="PS51733">
    <property type="entry name" value="BPL_LPL_CATALYTIC"/>
    <property type="match status" value="1"/>
</dbReference>
<evidence type="ECO:0000256" key="1">
    <source>
        <dbReference type="ARBA" id="ARBA00022598"/>
    </source>
</evidence>
<protein>
    <submittedName>
        <fullName evidence="3">Biotin--[acetyl-CoA-carboxylase] ligase</fullName>
    </submittedName>
</protein>
<dbReference type="InterPro" id="IPR004408">
    <property type="entry name" value="Biotin_CoA_COase_ligase"/>
</dbReference>
<accession>A0A117M104</accession>
<dbReference type="Gene3D" id="3.30.930.10">
    <property type="entry name" value="Bira Bifunctional Protein, Domain 2"/>
    <property type="match status" value="1"/>
</dbReference>
<organism evidence="3 4">
    <name type="scientific">Proteiniphilum acetatigenes</name>
    <dbReference type="NCBI Taxonomy" id="294710"/>
    <lineage>
        <taxon>Bacteria</taxon>
        <taxon>Pseudomonadati</taxon>
        <taxon>Bacteroidota</taxon>
        <taxon>Bacteroidia</taxon>
        <taxon>Bacteroidales</taxon>
        <taxon>Dysgonomonadaceae</taxon>
        <taxon>Proteiniphilum</taxon>
    </lineage>
</organism>
<proteinExistence type="predicted"/>
<dbReference type="CDD" id="cd16442">
    <property type="entry name" value="BPL"/>
    <property type="match status" value="1"/>
</dbReference>
<dbReference type="InterPro" id="IPR004143">
    <property type="entry name" value="BPL_LPL_catalytic"/>
</dbReference>
<name>A0A117M104_9BACT</name>
<sequence length="254" mass="29815">MEQLSDQRRMIRLEEIDSTNRYLKQLVREEHPEEGSLVIADYQTGGRGQMGNSWRSARGENLLFSLVIYPRQLPANESFILSRITSLALKNMLDQFTVDIRIKWPNDIYWKEKKIAGILIENDIQGKEIDNSVIGIGINVNQQTFPLDLPNPVSLRQITGTLHDREHLLDLFLREFFLLYRDLQDDQKTAIEDEYMLDLYRVNDYYWFEDQNGRFKAKIEAVLPSGHLVLRTLDSNKERIYAFKEVSFVDELLV</sequence>
<dbReference type="AlphaFoldDB" id="A0A117M104"/>
<dbReference type="GO" id="GO:0005737">
    <property type="term" value="C:cytoplasm"/>
    <property type="evidence" value="ECO:0007669"/>
    <property type="project" value="TreeGrafter"/>
</dbReference>
<dbReference type="PATRIC" id="fig|294710.3.peg.514"/>
<keyword evidence="1 3" id="KW-0436">Ligase</keyword>